<gene>
    <name evidence="1" type="ORF">BJ875DRAFT_512798</name>
</gene>
<dbReference type="AlphaFoldDB" id="A0A9P8C466"/>
<accession>A0A9P8C466</accession>
<comment type="caution">
    <text evidence="1">The sequence shown here is derived from an EMBL/GenBank/DDBJ whole genome shotgun (WGS) entry which is preliminary data.</text>
</comment>
<dbReference type="Proteomes" id="UP000824998">
    <property type="component" value="Unassembled WGS sequence"/>
</dbReference>
<keyword evidence="2" id="KW-1185">Reference proteome</keyword>
<proteinExistence type="predicted"/>
<protein>
    <submittedName>
        <fullName evidence="1">Uncharacterized protein</fullName>
    </submittedName>
</protein>
<dbReference type="EMBL" id="MU251511">
    <property type="protein sequence ID" value="KAG9233189.1"/>
    <property type="molecule type" value="Genomic_DNA"/>
</dbReference>
<name>A0A9P8C466_9HELO</name>
<organism evidence="1 2">
    <name type="scientific">Amylocarpus encephaloides</name>
    <dbReference type="NCBI Taxonomy" id="45428"/>
    <lineage>
        <taxon>Eukaryota</taxon>
        <taxon>Fungi</taxon>
        <taxon>Dikarya</taxon>
        <taxon>Ascomycota</taxon>
        <taxon>Pezizomycotina</taxon>
        <taxon>Leotiomycetes</taxon>
        <taxon>Helotiales</taxon>
        <taxon>Helotiales incertae sedis</taxon>
        <taxon>Amylocarpus</taxon>
    </lineage>
</organism>
<sequence>MATAYLIDPQLDDHGFVTACKEEFLTRCQTVIEVTRGENGPMIHYRCYLQNIQYRELSYVARTAHRIPILSELYCDQPELLRHRVREYRELQKQRHTTFQEVAGGPLFYSSTGLEWDSNAENNEILAMISSRHPNSMPCNLQQLHQSTMVSQLHEGILPAQFKRRVAEFLSEVYRDFITRLQHSNCFQQCFEQSSRKRSFNNYPTLRGWNETIRLAINQYLSLLQPIICELSHPPDNSISTTTPQNLEPSRSDPLRVLVVFAAAGSGKTKALSSLLHHTLGYYFLAGNVDPQNANDSYEPRRSDYDESIHGSKDTWSLRQILEDDMTPWETEFLEAERTIDALPWYLIKIARIMIFDLFLAASKMDTNFDPGLLPSKWFRFQTNCARVDAFNDVFQLLSIMPKDPRYDMFEYKNQVPHVCIDEAQADLEVHVSRSGATVNLLVGMLELWAGQLLTISGTSLNLRQAIKTIRCNRSFLPLLDPDTVGSIVSDLPMVNSTACFEHLLSQRNSHLKFSIENARMMPLVLRESIRFQGRYRWSTMFIDSLGRLPTLSETTVIGAGNETYDEAKSRLKCQLFKIQRKNDLPSYRLIYNILPTAAIWCQILDKPYRFEQNEDIDLVKYGFASVERVKTTLSREHLKANLVESIAADALFEGLSEIDEDKIENKLLEILNNLQDDASGLGTKAERLLSYELRKYLRFRDSESLLGFDESRRSRITEELGRAANTSGWKLQSSITLSDFFLLEGRKVSHKLVPEEPNPVEPWEWLSSIRMWKENSAFSSSFASKPRCSLLLPDESVGPDVMLALEKRNGNPSDLVICFIQLKTGNEKLYGKKREKALNSSTPNTFYSTIESLKKKKIDTSRLEDKKERLSKELATPFWRSAKKLSILFTAAQLEQNFSPDQLSEEYFVWIDERNTATLFGERFAQLLSEVKES</sequence>
<evidence type="ECO:0000313" key="2">
    <source>
        <dbReference type="Proteomes" id="UP000824998"/>
    </source>
</evidence>
<evidence type="ECO:0000313" key="1">
    <source>
        <dbReference type="EMBL" id="KAG9233189.1"/>
    </source>
</evidence>
<reference evidence="1" key="1">
    <citation type="journal article" date="2021" name="IMA Fungus">
        <title>Genomic characterization of three marine fungi, including Emericellopsis atlantica sp. nov. with signatures of a generalist lifestyle and marine biomass degradation.</title>
        <authorList>
            <person name="Hagestad O.C."/>
            <person name="Hou L."/>
            <person name="Andersen J.H."/>
            <person name="Hansen E.H."/>
            <person name="Altermark B."/>
            <person name="Li C."/>
            <person name="Kuhnert E."/>
            <person name="Cox R.J."/>
            <person name="Crous P.W."/>
            <person name="Spatafora J.W."/>
            <person name="Lail K."/>
            <person name="Amirebrahimi M."/>
            <person name="Lipzen A."/>
            <person name="Pangilinan J."/>
            <person name="Andreopoulos W."/>
            <person name="Hayes R.D."/>
            <person name="Ng V."/>
            <person name="Grigoriev I.V."/>
            <person name="Jackson S.A."/>
            <person name="Sutton T.D.S."/>
            <person name="Dobson A.D.W."/>
            <person name="Rama T."/>
        </authorList>
    </citation>
    <scope>NUCLEOTIDE SEQUENCE</scope>
    <source>
        <strain evidence="1">TRa018bII</strain>
    </source>
</reference>
<dbReference type="OrthoDB" id="5065752at2759"/>